<feature type="transmembrane region" description="Helical" evidence="1">
    <location>
        <begin position="46"/>
        <end position="65"/>
    </location>
</feature>
<accession>A0A3F3H855</accession>
<keyword evidence="1" id="KW-1133">Transmembrane helix</keyword>
<dbReference type="RefSeq" id="WP_059376735.1">
    <property type="nucleotide sequence ID" value="NZ_DF968064.1"/>
</dbReference>
<dbReference type="Proteomes" id="UP000061227">
    <property type="component" value="Unassembled WGS sequence"/>
</dbReference>
<proteinExistence type="predicted"/>
<evidence type="ECO:0000259" key="2">
    <source>
        <dbReference type="Pfam" id="PF03703"/>
    </source>
</evidence>
<feature type="domain" description="YdbS-like PH" evidence="2">
    <location>
        <begin position="69"/>
        <end position="144"/>
    </location>
</feature>
<dbReference type="InterPro" id="IPR005182">
    <property type="entry name" value="YdbS-like_PH"/>
</dbReference>
<protein>
    <recommendedName>
        <fullName evidence="2">YdbS-like PH domain-containing protein</fullName>
    </recommendedName>
</protein>
<dbReference type="AlphaFoldDB" id="A0A3F3H855"/>
<dbReference type="STRING" id="220714.SAMN05660469_0509"/>
<evidence type="ECO:0000313" key="4">
    <source>
        <dbReference type="Proteomes" id="UP000061227"/>
    </source>
</evidence>
<reference evidence="3 4" key="1">
    <citation type="journal article" date="2015" name="BMC Genomics">
        <title>Comparative genomics of Fructobacillus spp. and Leuconostoc spp. reveals niche-specific evolution of Fructobacillus spp.</title>
        <authorList>
            <person name="Endo A."/>
            <person name="Tanizawa Y."/>
            <person name="Tanaka N."/>
            <person name="Maeno S."/>
            <person name="Kumar H."/>
            <person name="Shiwa Y."/>
            <person name="Okada S."/>
            <person name="Yoshikawa H."/>
            <person name="Dicks L."/>
            <person name="Nakagawa J."/>
            <person name="Arita M."/>
        </authorList>
    </citation>
    <scope>NUCLEOTIDE SEQUENCE [LARGE SCALE GENOMIC DNA]</scope>
    <source>
        <strain evidence="3 4">DSM 15468</strain>
    </source>
</reference>
<sequence length="156" mass="17733">MKALPKQVKSVWYWSEAMTIVIVLGLYFVGIWAVNQFTKVTIPTSLFWLILAAIILLSLGGLGLVHYRYAFYHYSVNEMDVEIQKGFFFRKWIAIPIDRIQNVNLNQGPLLLAFKLQEVTIVTGGSDYSIDALTEAEAESFKDQVMTLAKEARHDA</sequence>
<evidence type="ECO:0000313" key="3">
    <source>
        <dbReference type="EMBL" id="GAP02573.1"/>
    </source>
</evidence>
<dbReference type="PANTHER" id="PTHR34473">
    <property type="entry name" value="UPF0699 TRANSMEMBRANE PROTEIN YDBS"/>
    <property type="match status" value="1"/>
</dbReference>
<feature type="transmembrane region" description="Helical" evidence="1">
    <location>
        <begin position="12"/>
        <end position="34"/>
    </location>
</feature>
<dbReference type="OrthoDB" id="1750577at2"/>
<organism evidence="3 4">
    <name type="scientific">Fructobacillus pseudoficulneus</name>
    <dbReference type="NCBI Taxonomy" id="220714"/>
    <lineage>
        <taxon>Bacteria</taxon>
        <taxon>Bacillati</taxon>
        <taxon>Bacillota</taxon>
        <taxon>Bacilli</taxon>
        <taxon>Lactobacillales</taxon>
        <taxon>Lactobacillaceae</taxon>
        <taxon>Fructobacillus</taxon>
    </lineage>
</organism>
<dbReference type="EMBL" id="DF968064">
    <property type="protein sequence ID" value="GAP02573.1"/>
    <property type="molecule type" value="Genomic_DNA"/>
</dbReference>
<gene>
    <name evidence="3" type="ORF">FPFC_020200</name>
</gene>
<keyword evidence="1" id="KW-0812">Transmembrane</keyword>
<evidence type="ECO:0000256" key="1">
    <source>
        <dbReference type="SAM" id="Phobius"/>
    </source>
</evidence>
<keyword evidence="4" id="KW-1185">Reference proteome</keyword>
<dbReference type="Pfam" id="PF03703">
    <property type="entry name" value="bPH_2"/>
    <property type="match status" value="1"/>
</dbReference>
<name>A0A3F3H855_9LACO</name>
<keyword evidence="1" id="KW-0472">Membrane</keyword>
<dbReference type="PANTHER" id="PTHR34473:SF2">
    <property type="entry name" value="UPF0699 TRANSMEMBRANE PROTEIN YDBT"/>
    <property type="match status" value="1"/>
</dbReference>